<keyword evidence="7" id="KW-1185">Reference proteome</keyword>
<dbReference type="RefSeq" id="WP_110024160.1">
    <property type="nucleotide sequence ID" value="NZ_PDNZ01000009.1"/>
</dbReference>
<keyword evidence="3" id="KW-0479">Metal-binding</keyword>
<dbReference type="InterPro" id="IPR006357">
    <property type="entry name" value="HAD-SF_hydro_IIA"/>
</dbReference>
<evidence type="ECO:0000256" key="2">
    <source>
        <dbReference type="ARBA" id="ARBA00007958"/>
    </source>
</evidence>
<dbReference type="NCBIfam" id="TIGR01458">
    <property type="entry name" value="HAD-SF-IIA-hyp3"/>
    <property type="match status" value="1"/>
</dbReference>
<proteinExistence type="inferred from homology"/>
<dbReference type="InterPro" id="IPR023214">
    <property type="entry name" value="HAD_sf"/>
</dbReference>
<protein>
    <recommendedName>
        <fullName evidence="5">Haloacid dehalogenase-like hydrolase domain-containing protein 2</fullName>
    </recommendedName>
</protein>
<dbReference type="EMBL" id="PDNZ01000009">
    <property type="protein sequence ID" value="PWW81177.1"/>
    <property type="molecule type" value="Genomic_DNA"/>
</dbReference>
<organism evidence="6 7">
    <name type="scientific">Prosthecochloris marina</name>
    <dbReference type="NCBI Taxonomy" id="2017681"/>
    <lineage>
        <taxon>Bacteria</taxon>
        <taxon>Pseudomonadati</taxon>
        <taxon>Chlorobiota</taxon>
        <taxon>Chlorobiia</taxon>
        <taxon>Chlorobiales</taxon>
        <taxon>Chlorobiaceae</taxon>
        <taxon>Prosthecochloris</taxon>
    </lineage>
</organism>
<dbReference type="Proteomes" id="UP000246278">
    <property type="component" value="Unassembled WGS sequence"/>
</dbReference>
<dbReference type="SUPFAM" id="SSF56784">
    <property type="entry name" value="HAD-like"/>
    <property type="match status" value="1"/>
</dbReference>
<dbReference type="InterPro" id="IPR006355">
    <property type="entry name" value="LHPP/HDHD2"/>
</dbReference>
<dbReference type="PANTHER" id="PTHR19288:SF46">
    <property type="entry name" value="HALOACID DEHALOGENASE-LIKE HYDROLASE DOMAIN-CONTAINING PROTEIN 2"/>
    <property type="match status" value="1"/>
</dbReference>
<sequence length="271" mass="29588">MTLQKHPLLIDLDGVLYVGDKAVPGAAEAVQWLDMEHIPYLFVTNTSSRPRSALVEKLARFSIDTDEKAILTPPVAASKWLETHAPGPTALFVPPATKVEFDCLEELDPCSETGASSVVIGDLGEQWTFPVLNRAFRLLMAKPSPRLIALGMTRYWRSTDGFHLDVAPFVKALEYAAGCKAVVLGKPSKEFFEAGLELLEHQGNDAIMIGDDIVGDVEGAQQAGLQGMLVRTGKFRPEDLEGSIKPDAVIESIAELPVWLSESAKLNRKHQ</sequence>
<evidence type="ECO:0000256" key="4">
    <source>
        <dbReference type="ARBA" id="ARBA00022842"/>
    </source>
</evidence>
<comment type="cofactor">
    <cofactor evidence="1">
        <name>Mg(2+)</name>
        <dbReference type="ChEBI" id="CHEBI:18420"/>
    </cofactor>
</comment>
<comment type="caution">
    <text evidence="6">The sequence shown here is derived from an EMBL/GenBank/DDBJ whole genome shotgun (WGS) entry which is preliminary data.</text>
</comment>
<name>A0A317T622_9CHLB</name>
<evidence type="ECO:0000256" key="5">
    <source>
        <dbReference type="ARBA" id="ARBA00039666"/>
    </source>
</evidence>
<dbReference type="NCBIfam" id="TIGR01460">
    <property type="entry name" value="HAD-SF-IIA"/>
    <property type="match status" value="1"/>
</dbReference>
<dbReference type="GO" id="GO:0046872">
    <property type="term" value="F:metal ion binding"/>
    <property type="evidence" value="ECO:0007669"/>
    <property type="project" value="UniProtKB-KW"/>
</dbReference>
<dbReference type="Pfam" id="PF13344">
    <property type="entry name" value="Hydrolase_6"/>
    <property type="match status" value="1"/>
</dbReference>
<dbReference type="Pfam" id="PF13242">
    <property type="entry name" value="Hydrolase_like"/>
    <property type="match status" value="1"/>
</dbReference>
<comment type="similarity">
    <text evidence="2">Belongs to the HAD-like hydrolase superfamily.</text>
</comment>
<dbReference type="Gene3D" id="3.40.50.1000">
    <property type="entry name" value="HAD superfamily/HAD-like"/>
    <property type="match status" value="2"/>
</dbReference>
<dbReference type="OrthoDB" id="9810449at2"/>
<gene>
    <name evidence="6" type="ORF">CR164_11580</name>
</gene>
<dbReference type="GO" id="GO:0005737">
    <property type="term" value="C:cytoplasm"/>
    <property type="evidence" value="ECO:0007669"/>
    <property type="project" value="TreeGrafter"/>
</dbReference>
<evidence type="ECO:0000256" key="3">
    <source>
        <dbReference type="ARBA" id="ARBA00022723"/>
    </source>
</evidence>
<dbReference type="PANTHER" id="PTHR19288">
    <property type="entry name" value="4-NITROPHENYLPHOSPHATASE-RELATED"/>
    <property type="match status" value="1"/>
</dbReference>
<accession>A0A317T622</accession>
<evidence type="ECO:0000313" key="6">
    <source>
        <dbReference type="EMBL" id="PWW81177.1"/>
    </source>
</evidence>
<evidence type="ECO:0000256" key="1">
    <source>
        <dbReference type="ARBA" id="ARBA00001946"/>
    </source>
</evidence>
<dbReference type="GO" id="GO:0016791">
    <property type="term" value="F:phosphatase activity"/>
    <property type="evidence" value="ECO:0007669"/>
    <property type="project" value="InterPro"/>
</dbReference>
<reference evidence="7" key="1">
    <citation type="submission" date="2017-10" db="EMBL/GenBank/DDBJ databases">
        <authorList>
            <person name="Gaisin V.A."/>
            <person name="Rysina M.S."/>
            <person name="Grouzdev D.S."/>
        </authorList>
    </citation>
    <scope>NUCLEOTIDE SEQUENCE [LARGE SCALE GENOMIC DNA]</scope>
    <source>
        <strain evidence="7">V1</strain>
    </source>
</reference>
<dbReference type="AlphaFoldDB" id="A0A317T622"/>
<keyword evidence="4" id="KW-0460">Magnesium</keyword>
<evidence type="ECO:0000313" key="7">
    <source>
        <dbReference type="Proteomes" id="UP000246278"/>
    </source>
</evidence>
<dbReference type="InterPro" id="IPR036412">
    <property type="entry name" value="HAD-like_sf"/>
</dbReference>
<keyword evidence="6" id="KW-0378">Hydrolase</keyword>